<sequence>MKERRRGGYLPQDFQYDILTRLPTKSLVRFKSVCQQWCNLISDSNFSKLHLQKCMSKVIIFSWQREADRFYGYYFSYKLDETGVIATNIGPFQFPISPMLFSVAFCDNLMLFDHDYSSLTIRLSVYDAITHHRRELLPPLHTCQQSLGRYLVLIYDASSQKYKAVVLSFSGGLAHLDHCYICSLGSEIEESWRQSTPPLLQSVRHKFLPIVVKGILYWIAERPEKGYDVFVQPMNVATEEFMASIPVPCPPQDSFPPSGNYKMKLLEIKESLCLANPTSPDELDIWVLKLSDESIWIKLHKICLDSMVNRPTGLTSFFRGVFLPWLVTESCNNKLGYMVVQHTAHSLYWYNLDTKEMKHIAMDTDQMKHVDILGEPVGYLMQLSVIKN</sequence>
<evidence type="ECO:0000313" key="2">
    <source>
        <dbReference type="Proteomes" id="UP001163603"/>
    </source>
</evidence>
<dbReference type="Proteomes" id="UP001163603">
    <property type="component" value="Chromosome 11"/>
</dbReference>
<keyword evidence="2" id="KW-1185">Reference proteome</keyword>
<dbReference type="EMBL" id="CM047746">
    <property type="protein sequence ID" value="KAJ0020276.1"/>
    <property type="molecule type" value="Genomic_DNA"/>
</dbReference>
<organism evidence="1 2">
    <name type="scientific">Pistacia integerrima</name>
    <dbReference type="NCBI Taxonomy" id="434235"/>
    <lineage>
        <taxon>Eukaryota</taxon>
        <taxon>Viridiplantae</taxon>
        <taxon>Streptophyta</taxon>
        <taxon>Embryophyta</taxon>
        <taxon>Tracheophyta</taxon>
        <taxon>Spermatophyta</taxon>
        <taxon>Magnoliopsida</taxon>
        <taxon>eudicotyledons</taxon>
        <taxon>Gunneridae</taxon>
        <taxon>Pentapetalae</taxon>
        <taxon>rosids</taxon>
        <taxon>malvids</taxon>
        <taxon>Sapindales</taxon>
        <taxon>Anacardiaceae</taxon>
        <taxon>Pistacia</taxon>
    </lineage>
</organism>
<evidence type="ECO:0000313" key="1">
    <source>
        <dbReference type="EMBL" id="KAJ0020276.1"/>
    </source>
</evidence>
<reference evidence="2" key="1">
    <citation type="journal article" date="2023" name="G3 (Bethesda)">
        <title>Genome assembly and association tests identify interacting loci associated with vigor, precocity, and sex in interspecific pistachio rootstocks.</title>
        <authorList>
            <person name="Palmer W."/>
            <person name="Jacygrad E."/>
            <person name="Sagayaradj S."/>
            <person name="Cavanaugh K."/>
            <person name="Han R."/>
            <person name="Bertier L."/>
            <person name="Beede B."/>
            <person name="Kafkas S."/>
            <person name="Golino D."/>
            <person name="Preece J."/>
            <person name="Michelmore R."/>
        </authorList>
    </citation>
    <scope>NUCLEOTIDE SEQUENCE [LARGE SCALE GENOMIC DNA]</scope>
</reference>
<gene>
    <name evidence="1" type="ORF">Pint_30957</name>
</gene>
<protein>
    <submittedName>
        <fullName evidence="1">Uncharacterized protein</fullName>
    </submittedName>
</protein>
<accession>A0ACC0XLZ0</accession>
<proteinExistence type="predicted"/>
<comment type="caution">
    <text evidence="1">The sequence shown here is derived from an EMBL/GenBank/DDBJ whole genome shotgun (WGS) entry which is preliminary data.</text>
</comment>
<name>A0ACC0XLZ0_9ROSI</name>